<protein>
    <submittedName>
        <fullName evidence="2">Uncharacterized protein</fullName>
    </submittedName>
</protein>
<feature type="compositionally biased region" description="Acidic residues" evidence="1">
    <location>
        <begin position="95"/>
        <end position="107"/>
    </location>
</feature>
<reference evidence="2 3" key="2">
    <citation type="journal article" date="2019" name="G3 (Bethesda)">
        <title>Hybrid Assembly of the Genome of the Entomopathogenic Nematode Steinernema carpocapsae Identifies the X-Chromosome.</title>
        <authorList>
            <person name="Serra L."/>
            <person name="Macchietto M."/>
            <person name="Macias-Munoz A."/>
            <person name="McGill C.J."/>
            <person name="Rodriguez I.M."/>
            <person name="Rodriguez B."/>
            <person name="Murad R."/>
            <person name="Mortazavi A."/>
        </authorList>
    </citation>
    <scope>NUCLEOTIDE SEQUENCE [LARGE SCALE GENOMIC DNA]</scope>
    <source>
        <strain evidence="2 3">ALL</strain>
    </source>
</reference>
<organism evidence="2 3">
    <name type="scientific">Steinernema carpocapsae</name>
    <name type="common">Entomopathogenic nematode</name>
    <dbReference type="NCBI Taxonomy" id="34508"/>
    <lineage>
        <taxon>Eukaryota</taxon>
        <taxon>Metazoa</taxon>
        <taxon>Ecdysozoa</taxon>
        <taxon>Nematoda</taxon>
        <taxon>Chromadorea</taxon>
        <taxon>Rhabditida</taxon>
        <taxon>Tylenchina</taxon>
        <taxon>Panagrolaimomorpha</taxon>
        <taxon>Strongyloidoidea</taxon>
        <taxon>Steinernematidae</taxon>
        <taxon>Steinernema</taxon>
    </lineage>
</organism>
<proteinExistence type="predicted"/>
<comment type="caution">
    <text evidence="2">The sequence shown here is derived from an EMBL/GenBank/DDBJ whole genome shotgun (WGS) entry which is preliminary data.</text>
</comment>
<reference evidence="2 3" key="1">
    <citation type="journal article" date="2015" name="Genome Biol.">
        <title>Comparative genomics of Steinernema reveals deeply conserved gene regulatory networks.</title>
        <authorList>
            <person name="Dillman A.R."/>
            <person name="Macchietto M."/>
            <person name="Porter C.F."/>
            <person name="Rogers A."/>
            <person name="Williams B."/>
            <person name="Antoshechkin I."/>
            <person name="Lee M.M."/>
            <person name="Goodwin Z."/>
            <person name="Lu X."/>
            <person name="Lewis E.E."/>
            <person name="Goodrich-Blair H."/>
            <person name="Stock S.P."/>
            <person name="Adams B.J."/>
            <person name="Sternberg P.W."/>
            <person name="Mortazavi A."/>
        </authorList>
    </citation>
    <scope>NUCLEOTIDE SEQUENCE [LARGE SCALE GENOMIC DNA]</scope>
    <source>
        <strain evidence="2 3">ALL</strain>
    </source>
</reference>
<feature type="compositionally biased region" description="Basic and acidic residues" evidence="1">
    <location>
        <begin position="42"/>
        <end position="58"/>
    </location>
</feature>
<evidence type="ECO:0000313" key="3">
    <source>
        <dbReference type="Proteomes" id="UP000298663"/>
    </source>
</evidence>
<gene>
    <name evidence="2" type="ORF">L596_018898</name>
</gene>
<dbReference type="EMBL" id="AZBU02000005">
    <property type="protein sequence ID" value="TKR78024.1"/>
    <property type="molecule type" value="Genomic_DNA"/>
</dbReference>
<feature type="compositionally biased region" description="Acidic residues" evidence="1">
    <location>
        <begin position="59"/>
        <end position="69"/>
    </location>
</feature>
<evidence type="ECO:0000313" key="2">
    <source>
        <dbReference type="EMBL" id="TKR78024.1"/>
    </source>
</evidence>
<feature type="region of interest" description="Disordered" evidence="1">
    <location>
        <begin position="42"/>
        <end position="118"/>
    </location>
</feature>
<keyword evidence="3" id="KW-1185">Reference proteome</keyword>
<evidence type="ECO:0000256" key="1">
    <source>
        <dbReference type="SAM" id="MobiDB-lite"/>
    </source>
</evidence>
<dbReference type="AlphaFoldDB" id="A0A4U5N6H4"/>
<name>A0A4U5N6H4_STECR</name>
<dbReference type="Proteomes" id="UP000298663">
    <property type="component" value="Unassembled WGS sequence"/>
</dbReference>
<feature type="compositionally biased region" description="Polar residues" evidence="1">
    <location>
        <begin position="74"/>
        <end position="90"/>
    </location>
</feature>
<sequence length="199" mass="22560">MKENSEIQLIAVREEIKRRCPSYTLPILPDFMDCPILSKELAPKKERQKKVEKTKTAVEPDDASEEEELLPYNDNDSFFTTLDGTVTPRNSAYEDALDNTQEDEDEPEKGPNKVEEEEDVLELVFPDEFPGEASDQAPNDGTPLPLKATVVDLNLDLPTEINSEREVEAPVLYFPHFDVNITQSDCDLTQEDDCHLDES</sequence>
<accession>A0A4U5N6H4</accession>